<gene>
    <name evidence="1" type="ORF">SAMN04488001_3523</name>
</gene>
<dbReference type="OrthoDB" id="3034735at2"/>
<evidence type="ECO:0000313" key="1">
    <source>
        <dbReference type="EMBL" id="SDX56466.1"/>
    </source>
</evidence>
<dbReference type="RefSeq" id="WP_089948476.1">
    <property type="nucleotide sequence ID" value="NZ_FNOI01000009.1"/>
</dbReference>
<organism evidence="1 2">
    <name type="scientific">Litoreibacter albidus</name>
    <dbReference type="NCBI Taxonomy" id="670155"/>
    <lineage>
        <taxon>Bacteria</taxon>
        <taxon>Pseudomonadati</taxon>
        <taxon>Pseudomonadota</taxon>
        <taxon>Alphaproteobacteria</taxon>
        <taxon>Rhodobacterales</taxon>
        <taxon>Roseobacteraceae</taxon>
        <taxon>Litoreibacter</taxon>
    </lineage>
</organism>
<reference evidence="2" key="1">
    <citation type="submission" date="2016-10" db="EMBL/GenBank/DDBJ databases">
        <authorList>
            <person name="Varghese N."/>
            <person name="Submissions S."/>
        </authorList>
    </citation>
    <scope>NUCLEOTIDE SEQUENCE [LARGE SCALE GENOMIC DNA]</scope>
    <source>
        <strain evidence="2">DSM 26922</strain>
    </source>
</reference>
<keyword evidence="2" id="KW-1185">Reference proteome</keyword>
<sequence length="223" mass="25103">MTEHDTSKPAQLYVWSDVDPDHEADFNLWYDREHMEERVRIPGFTGARRYRAVSGSARRYLALYRADNLGCFTTDAYRKAFTQQTSWSNLNFSRMSNTRRRVMSVAMEVGFGAGGNVAMVVLNKPEGAHGIDAERIHQLLNDIAQIDGVLHCQYLVPDETLSTPLPSEKTQGRVLAPAIVIDTTTEPAAEAALHQMRESLEVAVEDAQTFSLLWSLDQREFPA</sequence>
<protein>
    <submittedName>
        <fullName evidence="1">Uncharacterized protein</fullName>
    </submittedName>
</protein>
<evidence type="ECO:0000313" key="2">
    <source>
        <dbReference type="Proteomes" id="UP000199441"/>
    </source>
</evidence>
<dbReference type="STRING" id="670155.SAMN04488001_3523"/>
<dbReference type="AlphaFoldDB" id="A0A1H3CQS3"/>
<proteinExistence type="predicted"/>
<name>A0A1H3CQS3_9RHOB</name>
<dbReference type="Proteomes" id="UP000199441">
    <property type="component" value="Unassembled WGS sequence"/>
</dbReference>
<dbReference type="EMBL" id="FNOI01000009">
    <property type="protein sequence ID" value="SDX56466.1"/>
    <property type="molecule type" value="Genomic_DNA"/>
</dbReference>
<accession>A0A1H3CQS3</accession>